<keyword evidence="7 14" id="KW-0479">Metal-binding</keyword>
<comment type="function">
    <text evidence="2">May be involved in the metabolism of insect hormones and in the breakdown of synthetic insecticides.</text>
</comment>
<evidence type="ECO:0000256" key="11">
    <source>
        <dbReference type="ARBA" id="ARBA00023004"/>
    </source>
</evidence>
<evidence type="ECO:0000256" key="8">
    <source>
        <dbReference type="ARBA" id="ARBA00022824"/>
    </source>
</evidence>
<comment type="subcellular location">
    <subcellularLocation>
        <location evidence="4">Endoplasmic reticulum membrane</location>
        <topology evidence="4">Peripheral membrane protein</topology>
    </subcellularLocation>
    <subcellularLocation>
        <location evidence="3">Microsome membrane</location>
        <topology evidence="3">Peripheral membrane protein</topology>
    </subcellularLocation>
</comment>
<evidence type="ECO:0000256" key="15">
    <source>
        <dbReference type="SAM" id="Phobius"/>
    </source>
</evidence>
<name>A0A811U251_CERCA</name>
<evidence type="ECO:0000256" key="4">
    <source>
        <dbReference type="ARBA" id="ARBA00004406"/>
    </source>
</evidence>
<keyword evidence="6 14" id="KW-0349">Heme</keyword>
<dbReference type="GO" id="GO:0005506">
    <property type="term" value="F:iron ion binding"/>
    <property type="evidence" value="ECO:0007669"/>
    <property type="project" value="InterPro"/>
</dbReference>
<dbReference type="KEGG" id="ccat:101459327"/>
<dbReference type="AlphaFoldDB" id="A0A811U251"/>
<sequence length="607" mass="70092">MLARGVFFTIHFDRISNCHTSPLESLRRTNRLIDTHTHKHKHTLTQTHKIMLISIQTMFYGVAYVLSTWLFLFWLEFLWSRRRFYRVAWQLSGPWGWPFLGKGLEMMRPDTFMQYLESTAKEYATPFISWMGTSCFLYVNDPDTVDTVFNSPHCTNKGELYSFVAEGIGDGLFTSSSPRWNKHRRLINPAFSRQNINNFLPIFNVEANLMLGKCADLAKSGEKFNIYEMLKRSVLETACQTTMGKRMNFENEASAHIFEAYKDLTEACVRRMLSPWLYPSVLFRCSSLYVRQEQIVRVLFNFIDGLLQRKNNKSVANITTNQQQLQQQQEQVQLGRHSTLNGNESENCSGTDSAQVNGKVCASVNAATDADASATLRKSKAIFVEQVRAHVEQGQFTWEDVRAEANVIIAASFETTSTGLYIVCLCLAMHPEYQEKLYDELSKLFPEKTPPEINYEQLERMHYTEMIIKEAMRLFAPVPFVLRSASNDFHLRNGVLIPRGTQIAIDIYNMQRDERFWGENAKQFNPEAHFGPSAPSRHPLAYIPFTKGLRMCIGYRYAIMLMKVFVAKIFHQYRLKTDATLDRLKCKGAISLKLVEYPLIQLEARVR</sequence>
<evidence type="ECO:0000256" key="10">
    <source>
        <dbReference type="ARBA" id="ARBA00023002"/>
    </source>
</evidence>
<dbReference type="Gene3D" id="1.10.630.10">
    <property type="entry name" value="Cytochrome P450"/>
    <property type="match status" value="1"/>
</dbReference>
<evidence type="ECO:0000256" key="2">
    <source>
        <dbReference type="ARBA" id="ARBA00003690"/>
    </source>
</evidence>
<dbReference type="InterPro" id="IPR001128">
    <property type="entry name" value="Cyt_P450"/>
</dbReference>
<keyword evidence="17" id="KW-1185">Reference proteome</keyword>
<comment type="caution">
    <text evidence="16">The sequence shown here is derived from an EMBL/GenBank/DDBJ whole genome shotgun (WGS) entry which is preliminary data.</text>
</comment>
<dbReference type="PANTHER" id="PTHR24291">
    <property type="entry name" value="CYTOCHROME P450 FAMILY 4"/>
    <property type="match status" value="1"/>
</dbReference>
<feature type="binding site" description="axial binding residue" evidence="14">
    <location>
        <position position="552"/>
    </location>
    <ligand>
        <name>heme</name>
        <dbReference type="ChEBI" id="CHEBI:30413"/>
    </ligand>
    <ligandPart>
        <name>Fe</name>
        <dbReference type="ChEBI" id="CHEBI:18248"/>
    </ligandPart>
</feature>
<evidence type="ECO:0000256" key="9">
    <source>
        <dbReference type="ARBA" id="ARBA00022848"/>
    </source>
</evidence>
<comment type="cofactor">
    <cofactor evidence="1 14">
        <name>heme</name>
        <dbReference type="ChEBI" id="CHEBI:30413"/>
    </cofactor>
</comment>
<dbReference type="PRINTS" id="PR00385">
    <property type="entry name" value="P450"/>
</dbReference>
<organism evidence="16 17">
    <name type="scientific">Ceratitis capitata</name>
    <name type="common">Mediterranean fruit fly</name>
    <name type="synonym">Tephritis capitata</name>
    <dbReference type="NCBI Taxonomy" id="7213"/>
    <lineage>
        <taxon>Eukaryota</taxon>
        <taxon>Metazoa</taxon>
        <taxon>Ecdysozoa</taxon>
        <taxon>Arthropoda</taxon>
        <taxon>Hexapoda</taxon>
        <taxon>Insecta</taxon>
        <taxon>Pterygota</taxon>
        <taxon>Neoptera</taxon>
        <taxon>Endopterygota</taxon>
        <taxon>Diptera</taxon>
        <taxon>Brachycera</taxon>
        <taxon>Muscomorpha</taxon>
        <taxon>Tephritoidea</taxon>
        <taxon>Tephritidae</taxon>
        <taxon>Ceratitis</taxon>
        <taxon>Ceratitis</taxon>
    </lineage>
</organism>
<comment type="similarity">
    <text evidence="5">Belongs to the cytochrome P450 family.</text>
</comment>
<evidence type="ECO:0000313" key="17">
    <source>
        <dbReference type="Proteomes" id="UP000606786"/>
    </source>
</evidence>
<dbReference type="GO" id="GO:0005789">
    <property type="term" value="C:endoplasmic reticulum membrane"/>
    <property type="evidence" value="ECO:0007669"/>
    <property type="project" value="UniProtKB-SubCell"/>
</dbReference>
<keyword evidence="12" id="KW-0503">Monooxygenase</keyword>
<keyword evidence="11 14" id="KW-0408">Iron</keyword>
<dbReference type="EMBL" id="CAJHJT010000001">
    <property type="protein sequence ID" value="CAD6991345.1"/>
    <property type="molecule type" value="Genomic_DNA"/>
</dbReference>
<dbReference type="InterPro" id="IPR036396">
    <property type="entry name" value="Cyt_P450_sf"/>
</dbReference>
<evidence type="ECO:0000256" key="12">
    <source>
        <dbReference type="ARBA" id="ARBA00023033"/>
    </source>
</evidence>
<evidence type="ECO:0000256" key="6">
    <source>
        <dbReference type="ARBA" id="ARBA00022617"/>
    </source>
</evidence>
<dbReference type="PANTHER" id="PTHR24291:SF189">
    <property type="entry name" value="CYTOCHROME P450 4C3-RELATED"/>
    <property type="match status" value="1"/>
</dbReference>
<dbReference type="GO" id="GO:0016705">
    <property type="term" value="F:oxidoreductase activity, acting on paired donors, with incorporation or reduction of molecular oxygen"/>
    <property type="evidence" value="ECO:0007669"/>
    <property type="project" value="InterPro"/>
</dbReference>
<feature type="transmembrane region" description="Helical" evidence="15">
    <location>
        <begin position="58"/>
        <end position="79"/>
    </location>
</feature>
<dbReference type="Pfam" id="PF00067">
    <property type="entry name" value="p450"/>
    <property type="match status" value="1"/>
</dbReference>
<evidence type="ECO:0000256" key="1">
    <source>
        <dbReference type="ARBA" id="ARBA00001971"/>
    </source>
</evidence>
<dbReference type="OrthoDB" id="1470350at2759"/>
<keyword evidence="9" id="KW-0492">Microsome</keyword>
<evidence type="ECO:0000256" key="3">
    <source>
        <dbReference type="ARBA" id="ARBA00004174"/>
    </source>
</evidence>
<evidence type="ECO:0000256" key="14">
    <source>
        <dbReference type="PIRSR" id="PIRSR602401-1"/>
    </source>
</evidence>
<dbReference type="Proteomes" id="UP000606786">
    <property type="component" value="Unassembled WGS sequence"/>
</dbReference>
<keyword evidence="13 15" id="KW-0472">Membrane</keyword>
<evidence type="ECO:0000256" key="13">
    <source>
        <dbReference type="ARBA" id="ARBA00023136"/>
    </source>
</evidence>
<evidence type="ECO:0000256" key="7">
    <source>
        <dbReference type="ARBA" id="ARBA00022723"/>
    </source>
</evidence>
<keyword evidence="8" id="KW-0256">Endoplasmic reticulum</keyword>
<reference evidence="16" key="1">
    <citation type="submission" date="2020-11" db="EMBL/GenBank/DDBJ databases">
        <authorList>
            <person name="Whitehead M."/>
        </authorList>
    </citation>
    <scope>NUCLEOTIDE SEQUENCE</scope>
    <source>
        <strain evidence="16">EGII</strain>
    </source>
</reference>
<dbReference type="PRINTS" id="PR00463">
    <property type="entry name" value="EP450I"/>
</dbReference>
<dbReference type="GO" id="GO:0004497">
    <property type="term" value="F:monooxygenase activity"/>
    <property type="evidence" value="ECO:0007669"/>
    <property type="project" value="UniProtKB-KW"/>
</dbReference>
<evidence type="ECO:0000256" key="5">
    <source>
        <dbReference type="ARBA" id="ARBA00010617"/>
    </source>
</evidence>
<protein>
    <submittedName>
        <fullName evidence="16">(Mediterranean fruit fly) hypothetical protein</fullName>
    </submittedName>
</protein>
<keyword evidence="15" id="KW-1133">Transmembrane helix</keyword>
<evidence type="ECO:0000313" key="16">
    <source>
        <dbReference type="EMBL" id="CAD6991345.1"/>
    </source>
</evidence>
<keyword evidence="10" id="KW-0560">Oxidoreductase</keyword>
<gene>
    <name evidence="16" type="ORF">CCAP1982_LOCUS274</name>
</gene>
<dbReference type="InterPro" id="IPR050196">
    <property type="entry name" value="Cytochrome_P450_Monoox"/>
</dbReference>
<accession>A0A811U251</accession>
<dbReference type="SUPFAM" id="SSF48264">
    <property type="entry name" value="Cytochrome P450"/>
    <property type="match status" value="1"/>
</dbReference>
<dbReference type="GO" id="GO:0020037">
    <property type="term" value="F:heme binding"/>
    <property type="evidence" value="ECO:0007669"/>
    <property type="project" value="InterPro"/>
</dbReference>
<proteinExistence type="inferred from homology"/>
<keyword evidence="15" id="KW-0812">Transmembrane</keyword>
<dbReference type="InterPro" id="IPR002401">
    <property type="entry name" value="Cyt_P450_E_grp-I"/>
</dbReference>